<feature type="domain" description="Radical SAM core" evidence="7">
    <location>
        <begin position="20"/>
        <end position="232"/>
    </location>
</feature>
<comment type="caution">
    <text evidence="8">The sequence shown here is derived from an EMBL/GenBank/DDBJ whole genome shotgun (WGS) entry which is preliminary data.</text>
</comment>
<evidence type="ECO:0000259" key="7">
    <source>
        <dbReference type="PROSITE" id="PS51918"/>
    </source>
</evidence>
<dbReference type="SMART" id="SM00729">
    <property type="entry name" value="Elp3"/>
    <property type="match status" value="1"/>
</dbReference>
<evidence type="ECO:0000256" key="5">
    <source>
        <dbReference type="ARBA" id="ARBA00023004"/>
    </source>
</evidence>
<protein>
    <recommendedName>
        <fullName evidence="7">Radical SAM core domain-containing protein</fullName>
    </recommendedName>
</protein>
<dbReference type="Pfam" id="PF04055">
    <property type="entry name" value="Radical_SAM"/>
    <property type="match status" value="1"/>
</dbReference>
<evidence type="ECO:0000313" key="9">
    <source>
        <dbReference type="Proteomes" id="UP000229247"/>
    </source>
</evidence>
<evidence type="ECO:0000256" key="3">
    <source>
        <dbReference type="ARBA" id="ARBA00022691"/>
    </source>
</evidence>
<keyword evidence="3" id="KW-0949">S-adenosyl-L-methionine</keyword>
<evidence type="ECO:0000256" key="2">
    <source>
        <dbReference type="ARBA" id="ARBA00022485"/>
    </source>
</evidence>
<dbReference type="SUPFAM" id="SSF102114">
    <property type="entry name" value="Radical SAM enzymes"/>
    <property type="match status" value="1"/>
</dbReference>
<dbReference type="InterPro" id="IPR006638">
    <property type="entry name" value="Elp3/MiaA/NifB-like_rSAM"/>
</dbReference>
<keyword evidence="2" id="KW-0004">4Fe-4S</keyword>
<dbReference type="SFLD" id="SFLDG01067">
    <property type="entry name" value="SPASM/twitch_domain_containing"/>
    <property type="match status" value="1"/>
</dbReference>
<dbReference type="InterPro" id="IPR050377">
    <property type="entry name" value="Radical_SAM_PqqE_MftC-like"/>
</dbReference>
<sequence length="400" mass="46467">MSSCLLKNMSNNNLQIKDKVAQEKRHWIRLTRVCNNNCLFCLDKENQNGKIIPVGEVMKKLEQGRREKASRAILSGGEPTLHPQIIKIIKEAKKLGYSHTQLISNGRLLASEKFVKKLKEAGLDEITLSLHSHRKKDFEATTGIKGSYLQAMQGLVNALKHNFIVSVDIVINKINYKTLKNTLIFFTKLGVTEFDLLQVTPFGGAWLNKEKVFYSASKASKYLNEAFELSKNKDLFIWTNRLPAIHLEGYENLIQQPIKLKDEIKERRREFENYLAADIPLPCFGKRCRYCFIAGFCQDLTALKKFKILKSKSGPFCLATNNGLNQKKKIWQFQKKLNWDNFLNFYIKNRYFVKSLRCKKCRYDNRCDGAWIQDIREKGFKILRPVKKQNATKTKIIWLK</sequence>
<dbReference type="InterPro" id="IPR007197">
    <property type="entry name" value="rSAM"/>
</dbReference>
<dbReference type="SFLD" id="SFLDS00029">
    <property type="entry name" value="Radical_SAM"/>
    <property type="match status" value="1"/>
</dbReference>
<dbReference type="GO" id="GO:0003824">
    <property type="term" value="F:catalytic activity"/>
    <property type="evidence" value="ECO:0007669"/>
    <property type="project" value="InterPro"/>
</dbReference>
<name>A0A2M7D6Z2_9BACT</name>
<evidence type="ECO:0000256" key="4">
    <source>
        <dbReference type="ARBA" id="ARBA00022723"/>
    </source>
</evidence>
<keyword evidence="5" id="KW-0408">Iron</keyword>
<organism evidence="8 9">
    <name type="scientific">Candidatus Portnoybacteria bacterium CG02_land_8_20_14_3_00_45_8</name>
    <dbReference type="NCBI Taxonomy" id="1974807"/>
    <lineage>
        <taxon>Bacteria</taxon>
        <taxon>Candidatus Portnoyibacteriota</taxon>
    </lineage>
</organism>
<dbReference type="GO" id="GO:0046872">
    <property type="term" value="F:metal ion binding"/>
    <property type="evidence" value="ECO:0007669"/>
    <property type="project" value="UniProtKB-KW"/>
</dbReference>
<evidence type="ECO:0000256" key="1">
    <source>
        <dbReference type="ARBA" id="ARBA00001966"/>
    </source>
</evidence>
<dbReference type="InterPro" id="IPR013785">
    <property type="entry name" value="Aldolase_TIM"/>
</dbReference>
<dbReference type="InterPro" id="IPR017200">
    <property type="entry name" value="PqqE-like"/>
</dbReference>
<dbReference type="PANTHER" id="PTHR11228:SF35">
    <property type="entry name" value="MOLYBDENUM COFACTOR BIOSYNTHESIS PROTEIN A-RELATED"/>
    <property type="match status" value="1"/>
</dbReference>
<evidence type="ECO:0000313" key="8">
    <source>
        <dbReference type="EMBL" id="PIV38798.1"/>
    </source>
</evidence>
<dbReference type="GO" id="GO:0051539">
    <property type="term" value="F:4 iron, 4 sulfur cluster binding"/>
    <property type="evidence" value="ECO:0007669"/>
    <property type="project" value="UniProtKB-KW"/>
</dbReference>
<dbReference type="CDD" id="cd01335">
    <property type="entry name" value="Radical_SAM"/>
    <property type="match status" value="1"/>
</dbReference>
<reference evidence="9" key="1">
    <citation type="submission" date="2017-09" db="EMBL/GenBank/DDBJ databases">
        <title>Depth-based differentiation of microbial function through sediment-hosted aquifers and enrichment of novel symbionts in the deep terrestrial subsurface.</title>
        <authorList>
            <person name="Probst A.J."/>
            <person name="Ladd B."/>
            <person name="Jarett J.K."/>
            <person name="Geller-Mcgrath D.E."/>
            <person name="Sieber C.M.K."/>
            <person name="Emerson J.B."/>
            <person name="Anantharaman K."/>
            <person name="Thomas B.C."/>
            <person name="Malmstrom R."/>
            <person name="Stieglmeier M."/>
            <person name="Klingl A."/>
            <person name="Woyke T."/>
            <person name="Ryan C.M."/>
            <person name="Banfield J.F."/>
        </authorList>
    </citation>
    <scope>NUCLEOTIDE SEQUENCE [LARGE SCALE GENOMIC DNA]</scope>
</reference>
<accession>A0A2M7D6Z2</accession>
<dbReference type="EMBL" id="PEUE01000003">
    <property type="protein sequence ID" value="PIV38798.1"/>
    <property type="molecule type" value="Genomic_DNA"/>
</dbReference>
<keyword evidence="6" id="KW-0411">Iron-sulfur</keyword>
<dbReference type="Proteomes" id="UP000229247">
    <property type="component" value="Unassembled WGS sequence"/>
</dbReference>
<gene>
    <name evidence="8" type="ORF">COS30_00095</name>
</gene>
<dbReference type="PIRSF" id="PIRSF037420">
    <property type="entry name" value="PQQ_syn_pqqE"/>
    <property type="match status" value="1"/>
</dbReference>
<dbReference type="AlphaFoldDB" id="A0A2M7D6Z2"/>
<dbReference type="InterPro" id="IPR058240">
    <property type="entry name" value="rSAM_sf"/>
</dbReference>
<evidence type="ECO:0000256" key="6">
    <source>
        <dbReference type="ARBA" id="ARBA00023014"/>
    </source>
</evidence>
<dbReference type="Gene3D" id="3.20.20.70">
    <property type="entry name" value="Aldolase class I"/>
    <property type="match status" value="1"/>
</dbReference>
<dbReference type="PROSITE" id="PS51918">
    <property type="entry name" value="RADICAL_SAM"/>
    <property type="match status" value="1"/>
</dbReference>
<keyword evidence="4" id="KW-0479">Metal-binding</keyword>
<proteinExistence type="predicted"/>
<dbReference type="PANTHER" id="PTHR11228">
    <property type="entry name" value="RADICAL SAM DOMAIN PROTEIN"/>
    <property type="match status" value="1"/>
</dbReference>
<comment type="cofactor">
    <cofactor evidence="1">
        <name>[4Fe-4S] cluster</name>
        <dbReference type="ChEBI" id="CHEBI:49883"/>
    </cofactor>
</comment>